<gene>
    <name evidence="2" type="ORF">MKK02DRAFT_31062</name>
</gene>
<name>A0AA38HDZ4_9TREE</name>
<feature type="compositionally biased region" description="Acidic residues" evidence="1">
    <location>
        <begin position="1"/>
        <end position="11"/>
    </location>
</feature>
<protein>
    <submittedName>
        <fullName evidence="2">Uncharacterized protein</fullName>
    </submittedName>
</protein>
<dbReference type="GeneID" id="77727407"/>
<dbReference type="Proteomes" id="UP001164286">
    <property type="component" value="Unassembled WGS sequence"/>
</dbReference>
<feature type="compositionally biased region" description="Basic and acidic residues" evidence="1">
    <location>
        <begin position="37"/>
        <end position="49"/>
    </location>
</feature>
<comment type="caution">
    <text evidence="2">The sequence shown here is derived from an EMBL/GenBank/DDBJ whole genome shotgun (WGS) entry which is preliminary data.</text>
</comment>
<accession>A0AA38HDZ4</accession>
<dbReference type="RefSeq" id="XP_052948513.1">
    <property type="nucleotide sequence ID" value="XM_053088202.1"/>
</dbReference>
<organism evidence="2 3">
    <name type="scientific">Dioszegia hungarica</name>
    <dbReference type="NCBI Taxonomy" id="4972"/>
    <lineage>
        <taxon>Eukaryota</taxon>
        <taxon>Fungi</taxon>
        <taxon>Dikarya</taxon>
        <taxon>Basidiomycota</taxon>
        <taxon>Agaricomycotina</taxon>
        <taxon>Tremellomycetes</taxon>
        <taxon>Tremellales</taxon>
        <taxon>Bulleribasidiaceae</taxon>
        <taxon>Dioszegia</taxon>
    </lineage>
</organism>
<evidence type="ECO:0000256" key="1">
    <source>
        <dbReference type="SAM" id="MobiDB-lite"/>
    </source>
</evidence>
<keyword evidence="3" id="KW-1185">Reference proteome</keyword>
<dbReference type="AlphaFoldDB" id="A0AA38HDZ4"/>
<dbReference type="EMBL" id="JAKWFO010000002">
    <property type="protein sequence ID" value="KAI9638736.1"/>
    <property type="molecule type" value="Genomic_DNA"/>
</dbReference>
<proteinExistence type="predicted"/>
<sequence>MPEWNESEDYDPTMPFSPTDSNWDRMFPNSPSVPVDAEMKMLDQSKEQAEGMAESMPDESALSGQSVDGSDDEGEDDRGNILDWYKEATTLQLRQKYDARYMRRACVTYLTINEEAMVRQVEGTILEGRRRDVEPLLTACEEIWKSRSANPTGRGREEITRTTRDGLQKVWTTTSTGAFVFSRNQLGKIDWPVLTWDIIDDKKLQLIPLTQNAHHDLLTPDQIEALVTQQADGELRPWIEMYRTLRIRALRADRTPGQTEWIMSHPTASHTNDESELSRLSGKIRSGAALSIDHSQVVWKDVRDSKVSRETLRKTLALAETYVAQCCASETDHCPDKHVLKTSRRGLLSLTVKDEPQTGTAG</sequence>
<reference evidence="2" key="1">
    <citation type="journal article" date="2022" name="G3 (Bethesda)">
        <title>High quality genome of the basidiomycete yeast Dioszegia hungarica PDD-24b-2 isolated from cloud water.</title>
        <authorList>
            <person name="Jarrige D."/>
            <person name="Haridas S."/>
            <person name="Bleykasten-Grosshans C."/>
            <person name="Joly M."/>
            <person name="Nadalig T."/>
            <person name="Sancelme M."/>
            <person name="Vuilleumier S."/>
            <person name="Grigoriev I.V."/>
            <person name="Amato P."/>
            <person name="Bringel F."/>
        </authorList>
    </citation>
    <scope>NUCLEOTIDE SEQUENCE</scope>
    <source>
        <strain evidence="2">PDD-24b-2</strain>
    </source>
</reference>
<evidence type="ECO:0000313" key="2">
    <source>
        <dbReference type="EMBL" id="KAI9638736.1"/>
    </source>
</evidence>
<evidence type="ECO:0000313" key="3">
    <source>
        <dbReference type="Proteomes" id="UP001164286"/>
    </source>
</evidence>
<feature type="region of interest" description="Disordered" evidence="1">
    <location>
        <begin position="1"/>
        <end position="79"/>
    </location>
</feature>